<evidence type="ECO:0000256" key="1">
    <source>
        <dbReference type="ARBA" id="ARBA00008572"/>
    </source>
</evidence>
<dbReference type="PANTHER" id="PTHR43243">
    <property type="entry name" value="INNER MEMBRANE TRANSPORTER YGJI-RELATED"/>
    <property type="match status" value="1"/>
</dbReference>
<protein>
    <submittedName>
        <fullName evidence="3">Cationic amino acid transporter 5</fullName>
    </submittedName>
</protein>
<evidence type="ECO:0000313" key="3">
    <source>
        <dbReference type="EMBL" id="KAL0352644.1"/>
    </source>
</evidence>
<proteinExistence type="inferred from homology"/>
<dbReference type="AlphaFoldDB" id="A0AAW2PCX5"/>
<gene>
    <name evidence="3" type="ORF">Sangu_0845700</name>
</gene>
<comment type="similarity">
    <text evidence="1">Belongs to the amino acid-polyamine-organocation (APC) superfamily. Cationic amino acid transporter (CAT) (TC 2.A.3.3) family.</text>
</comment>
<keyword evidence="2" id="KW-1133">Transmembrane helix</keyword>
<comment type="caution">
    <text evidence="3">The sequence shown here is derived from an EMBL/GenBank/DDBJ whole genome shotgun (WGS) entry which is preliminary data.</text>
</comment>
<dbReference type="GO" id="GO:0005313">
    <property type="term" value="F:L-glutamate transmembrane transporter activity"/>
    <property type="evidence" value="ECO:0007669"/>
    <property type="project" value="TreeGrafter"/>
</dbReference>
<reference evidence="3" key="1">
    <citation type="submission" date="2020-06" db="EMBL/GenBank/DDBJ databases">
        <authorList>
            <person name="Li T."/>
            <person name="Hu X."/>
            <person name="Zhang T."/>
            <person name="Song X."/>
            <person name="Zhang H."/>
            <person name="Dai N."/>
            <person name="Sheng W."/>
            <person name="Hou X."/>
            <person name="Wei L."/>
        </authorList>
    </citation>
    <scope>NUCLEOTIDE SEQUENCE</scope>
    <source>
        <strain evidence="3">G01</strain>
        <tissue evidence="3">Leaf</tissue>
    </source>
</reference>
<reference evidence="3" key="2">
    <citation type="journal article" date="2024" name="Plant">
        <title>Genomic evolution and insights into agronomic trait innovations of Sesamum species.</title>
        <authorList>
            <person name="Miao H."/>
            <person name="Wang L."/>
            <person name="Qu L."/>
            <person name="Liu H."/>
            <person name="Sun Y."/>
            <person name="Le M."/>
            <person name="Wang Q."/>
            <person name="Wei S."/>
            <person name="Zheng Y."/>
            <person name="Lin W."/>
            <person name="Duan Y."/>
            <person name="Cao H."/>
            <person name="Xiong S."/>
            <person name="Wang X."/>
            <person name="Wei L."/>
            <person name="Li C."/>
            <person name="Ma Q."/>
            <person name="Ju M."/>
            <person name="Zhao R."/>
            <person name="Li G."/>
            <person name="Mu C."/>
            <person name="Tian Q."/>
            <person name="Mei H."/>
            <person name="Zhang T."/>
            <person name="Gao T."/>
            <person name="Zhang H."/>
        </authorList>
    </citation>
    <scope>NUCLEOTIDE SEQUENCE</scope>
    <source>
        <strain evidence="3">G01</strain>
    </source>
</reference>
<feature type="transmembrane region" description="Helical" evidence="2">
    <location>
        <begin position="84"/>
        <end position="106"/>
    </location>
</feature>
<dbReference type="EMBL" id="JACGWK010000005">
    <property type="protein sequence ID" value="KAL0352644.1"/>
    <property type="molecule type" value="Genomic_DNA"/>
</dbReference>
<dbReference type="GO" id="GO:0015189">
    <property type="term" value="F:L-lysine transmembrane transporter activity"/>
    <property type="evidence" value="ECO:0007669"/>
    <property type="project" value="TreeGrafter"/>
</dbReference>
<evidence type="ECO:0000256" key="2">
    <source>
        <dbReference type="SAM" id="Phobius"/>
    </source>
</evidence>
<dbReference type="GO" id="GO:0005886">
    <property type="term" value="C:plasma membrane"/>
    <property type="evidence" value="ECO:0007669"/>
    <property type="project" value="TreeGrafter"/>
</dbReference>
<sequence length="111" mass="12110">MAISSSMMQKHTDMDRNISSLAFRSVGRKWAKYVVALGLGAVKGMTTVVLVGALGKARYTTHIAQARMIPPWFAFVHPKTGTPIYATLLITIPNACIAFFSSLEVLTSYCL</sequence>
<name>A0AAW2PCX5_9LAMI</name>
<feature type="transmembrane region" description="Helical" evidence="2">
    <location>
        <begin position="33"/>
        <end position="54"/>
    </location>
</feature>
<dbReference type="PANTHER" id="PTHR43243:SF22">
    <property type="entry name" value="CATIONIC AMINO ACID TRANSPORTER 5"/>
    <property type="match status" value="1"/>
</dbReference>
<dbReference type="Gene3D" id="1.20.1740.10">
    <property type="entry name" value="Amino acid/polyamine transporter I"/>
    <property type="match status" value="1"/>
</dbReference>
<keyword evidence="2" id="KW-0812">Transmembrane</keyword>
<keyword evidence="2" id="KW-0472">Membrane</keyword>
<accession>A0AAW2PCX5</accession>
<organism evidence="3">
    <name type="scientific">Sesamum angustifolium</name>
    <dbReference type="NCBI Taxonomy" id="2727405"/>
    <lineage>
        <taxon>Eukaryota</taxon>
        <taxon>Viridiplantae</taxon>
        <taxon>Streptophyta</taxon>
        <taxon>Embryophyta</taxon>
        <taxon>Tracheophyta</taxon>
        <taxon>Spermatophyta</taxon>
        <taxon>Magnoliopsida</taxon>
        <taxon>eudicotyledons</taxon>
        <taxon>Gunneridae</taxon>
        <taxon>Pentapetalae</taxon>
        <taxon>asterids</taxon>
        <taxon>lamiids</taxon>
        <taxon>Lamiales</taxon>
        <taxon>Pedaliaceae</taxon>
        <taxon>Sesamum</taxon>
    </lineage>
</organism>